<evidence type="ECO:0000256" key="2">
    <source>
        <dbReference type="ARBA" id="ARBA00022527"/>
    </source>
</evidence>
<dbReference type="GO" id="GO:0004674">
    <property type="term" value="F:protein serine/threonine kinase activity"/>
    <property type="evidence" value="ECO:0007669"/>
    <property type="project" value="UniProtKB-KW"/>
</dbReference>
<evidence type="ECO:0000256" key="7">
    <source>
        <dbReference type="ARBA" id="ARBA00047899"/>
    </source>
</evidence>
<dbReference type="InterPro" id="IPR000719">
    <property type="entry name" value="Prot_kinase_dom"/>
</dbReference>
<keyword evidence="13" id="KW-1185">Reference proteome</keyword>
<name>A0A4Q7UNY8_PSEST</name>
<dbReference type="Gene3D" id="3.30.200.20">
    <property type="entry name" value="Phosphorylase Kinase, domain 1"/>
    <property type="match status" value="1"/>
</dbReference>
<dbReference type="SUPFAM" id="SSF56112">
    <property type="entry name" value="Protein kinase-like (PK-like)"/>
    <property type="match status" value="1"/>
</dbReference>
<dbReference type="Gene3D" id="1.10.510.10">
    <property type="entry name" value="Transferase(Phosphotransferase) domain 1"/>
    <property type="match status" value="1"/>
</dbReference>
<accession>A0A4Q7UNY8</accession>
<dbReference type="OrthoDB" id="9762169at2"/>
<comment type="catalytic activity">
    <reaction evidence="7">
        <text>L-threonyl-[protein] + ATP = O-phospho-L-threonyl-[protein] + ADP + H(+)</text>
        <dbReference type="Rhea" id="RHEA:46608"/>
        <dbReference type="Rhea" id="RHEA-COMP:11060"/>
        <dbReference type="Rhea" id="RHEA-COMP:11605"/>
        <dbReference type="ChEBI" id="CHEBI:15378"/>
        <dbReference type="ChEBI" id="CHEBI:30013"/>
        <dbReference type="ChEBI" id="CHEBI:30616"/>
        <dbReference type="ChEBI" id="CHEBI:61977"/>
        <dbReference type="ChEBI" id="CHEBI:456216"/>
        <dbReference type="EC" id="2.7.11.1"/>
    </reaction>
</comment>
<keyword evidence="3" id="KW-0808">Transferase</keyword>
<gene>
    <name evidence="12" type="ORF">EV383_0084</name>
</gene>
<sequence length="567" mass="58523">MSVLAAGQLISERYQLDRRIAVGGMGEVWEAKDTRLGRSVAVKVLKAELSDDPEFLHRFRIEARTVASLDHTGIASVHDYGEDDGPAGGGRTAYLVMELVRGEPLSSRISRGAIPPHEALDIVEQSARALQAAHERGFVHRDVKPGNILLRNDGVVKLTDFGIAKAADAVPVTRSGMVMGTAHYIAPEQASGDEAGPAGDVYSLGIVGYECLAGQRPFRAESAVAVAMMQVRDDPPPLPADVPERIRGLIYSVLVKDPALRYADGGEFADAVAAVRRGERAPAAGADPEDSAVNSTTPARAMPPRRSSGQPGDGPAPNTPAPFTPAPNTPAPNTPAPNTPAPFTPAPRRGAAPGTSAPRGPAPQSPPRGGPGGPRTPLPPGQNPRTPVPHDPGPPSSPRHRALDAGSGPVTPGPYASGPMPVRPAPGGEPAGRDRVGPDGGRAAGGTRPAPPRPPHGDTRWDTRGDARGESRAVEQARGTEHPSGPLDVAPRRSGRSRALLAALFVILTIAAVLLAVMILRGTSLGGLTGGYLVGAPGTVTGWKGDRTGPAAVIMPSVADRVGVAVR</sequence>
<evidence type="ECO:0000313" key="13">
    <source>
        <dbReference type="Proteomes" id="UP000291591"/>
    </source>
</evidence>
<evidence type="ECO:0000256" key="3">
    <source>
        <dbReference type="ARBA" id="ARBA00022679"/>
    </source>
</evidence>
<evidence type="ECO:0000256" key="9">
    <source>
        <dbReference type="SAM" id="MobiDB-lite"/>
    </source>
</evidence>
<feature type="domain" description="Protein kinase" evidence="11">
    <location>
        <begin position="14"/>
        <end position="273"/>
    </location>
</feature>
<dbReference type="Proteomes" id="UP000291591">
    <property type="component" value="Unassembled WGS sequence"/>
</dbReference>
<dbReference type="PROSITE" id="PS50011">
    <property type="entry name" value="PROTEIN_KINASE_DOM"/>
    <property type="match status" value="1"/>
</dbReference>
<evidence type="ECO:0000259" key="11">
    <source>
        <dbReference type="PROSITE" id="PS50011"/>
    </source>
</evidence>
<keyword evidence="10" id="KW-0812">Transmembrane</keyword>
<feature type="compositionally biased region" description="Pro residues" evidence="9">
    <location>
        <begin position="317"/>
        <end position="345"/>
    </location>
</feature>
<dbReference type="PROSITE" id="PS00108">
    <property type="entry name" value="PROTEIN_KINASE_ST"/>
    <property type="match status" value="1"/>
</dbReference>
<keyword evidence="5 12" id="KW-0418">Kinase</keyword>
<dbReference type="GO" id="GO:0005524">
    <property type="term" value="F:ATP binding"/>
    <property type="evidence" value="ECO:0007669"/>
    <property type="project" value="UniProtKB-KW"/>
</dbReference>
<dbReference type="AlphaFoldDB" id="A0A4Q7UNY8"/>
<dbReference type="SMART" id="SM00220">
    <property type="entry name" value="S_TKc"/>
    <property type="match status" value="1"/>
</dbReference>
<dbReference type="GO" id="GO:0045717">
    <property type="term" value="P:negative regulation of fatty acid biosynthetic process"/>
    <property type="evidence" value="ECO:0007669"/>
    <property type="project" value="UniProtKB-ARBA"/>
</dbReference>
<keyword evidence="6" id="KW-0067">ATP-binding</keyword>
<dbReference type="InterPro" id="IPR011009">
    <property type="entry name" value="Kinase-like_dom_sf"/>
</dbReference>
<evidence type="ECO:0000256" key="1">
    <source>
        <dbReference type="ARBA" id="ARBA00012513"/>
    </source>
</evidence>
<dbReference type="InterPro" id="IPR008271">
    <property type="entry name" value="Ser/Thr_kinase_AS"/>
</dbReference>
<feature type="compositionally biased region" description="Pro residues" evidence="9">
    <location>
        <begin position="360"/>
        <end position="397"/>
    </location>
</feature>
<dbReference type="Pfam" id="PF00069">
    <property type="entry name" value="Pkinase"/>
    <property type="match status" value="1"/>
</dbReference>
<feature type="region of interest" description="Disordered" evidence="9">
    <location>
        <begin position="280"/>
        <end position="492"/>
    </location>
</feature>
<keyword evidence="10" id="KW-1133">Transmembrane helix</keyword>
<reference evidence="12 13" key="1">
    <citation type="submission" date="2019-02" db="EMBL/GenBank/DDBJ databases">
        <title>Sequencing the genomes of 1000 actinobacteria strains.</title>
        <authorList>
            <person name="Klenk H.-P."/>
        </authorList>
    </citation>
    <scope>NUCLEOTIDE SEQUENCE [LARGE SCALE GENOMIC DNA]</scope>
    <source>
        <strain evidence="12 13">DSM 45779</strain>
    </source>
</reference>
<dbReference type="CDD" id="cd14014">
    <property type="entry name" value="STKc_PknB_like"/>
    <property type="match status" value="1"/>
</dbReference>
<evidence type="ECO:0000256" key="10">
    <source>
        <dbReference type="SAM" id="Phobius"/>
    </source>
</evidence>
<evidence type="ECO:0000256" key="8">
    <source>
        <dbReference type="ARBA" id="ARBA00048679"/>
    </source>
</evidence>
<dbReference type="RefSeq" id="WP_130288063.1">
    <property type="nucleotide sequence ID" value="NZ_SHKL01000001.1"/>
</dbReference>
<dbReference type="FunFam" id="3.30.200.20:FF:000035">
    <property type="entry name" value="Serine/threonine protein kinase Stk1"/>
    <property type="match status" value="1"/>
</dbReference>
<keyword evidence="4" id="KW-0547">Nucleotide-binding</keyword>
<comment type="caution">
    <text evidence="12">The sequence shown here is derived from an EMBL/GenBank/DDBJ whole genome shotgun (WGS) entry which is preliminary data.</text>
</comment>
<dbReference type="PANTHER" id="PTHR43289">
    <property type="entry name" value="MITOGEN-ACTIVATED PROTEIN KINASE KINASE KINASE 20-RELATED"/>
    <property type="match status" value="1"/>
</dbReference>
<dbReference type="EMBL" id="SHKL01000001">
    <property type="protein sequence ID" value="RZT83285.1"/>
    <property type="molecule type" value="Genomic_DNA"/>
</dbReference>
<dbReference type="PANTHER" id="PTHR43289:SF6">
    <property type="entry name" value="SERINE_THREONINE-PROTEIN KINASE NEKL-3"/>
    <property type="match status" value="1"/>
</dbReference>
<organism evidence="12 13">
    <name type="scientific">Pseudonocardia sediminis</name>
    <dbReference type="NCBI Taxonomy" id="1397368"/>
    <lineage>
        <taxon>Bacteria</taxon>
        <taxon>Bacillati</taxon>
        <taxon>Actinomycetota</taxon>
        <taxon>Actinomycetes</taxon>
        <taxon>Pseudonocardiales</taxon>
        <taxon>Pseudonocardiaceae</taxon>
        <taxon>Pseudonocardia</taxon>
    </lineage>
</organism>
<protein>
    <recommendedName>
        <fullName evidence="1">non-specific serine/threonine protein kinase</fullName>
        <ecNumber evidence="1">2.7.11.1</ecNumber>
    </recommendedName>
</protein>
<feature type="compositionally biased region" description="Basic and acidic residues" evidence="9">
    <location>
        <begin position="455"/>
        <end position="481"/>
    </location>
</feature>
<keyword evidence="2 12" id="KW-0723">Serine/threonine-protein kinase</keyword>
<feature type="compositionally biased region" description="Low complexity" evidence="9">
    <location>
        <begin position="346"/>
        <end position="359"/>
    </location>
</feature>
<evidence type="ECO:0000313" key="12">
    <source>
        <dbReference type="EMBL" id="RZT83285.1"/>
    </source>
</evidence>
<comment type="catalytic activity">
    <reaction evidence="8">
        <text>L-seryl-[protein] + ATP = O-phospho-L-seryl-[protein] + ADP + H(+)</text>
        <dbReference type="Rhea" id="RHEA:17989"/>
        <dbReference type="Rhea" id="RHEA-COMP:9863"/>
        <dbReference type="Rhea" id="RHEA-COMP:11604"/>
        <dbReference type="ChEBI" id="CHEBI:15378"/>
        <dbReference type="ChEBI" id="CHEBI:29999"/>
        <dbReference type="ChEBI" id="CHEBI:30616"/>
        <dbReference type="ChEBI" id="CHEBI:83421"/>
        <dbReference type="ChEBI" id="CHEBI:456216"/>
        <dbReference type="EC" id="2.7.11.1"/>
    </reaction>
</comment>
<evidence type="ECO:0000256" key="5">
    <source>
        <dbReference type="ARBA" id="ARBA00022777"/>
    </source>
</evidence>
<proteinExistence type="predicted"/>
<evidence type="ECO:0000256" key="6">
    <source>
        <dbReference type="ARBA" id="ARBA00022840"/>
    </source>
</evidence>
<keyword evidence="10" id="KW-0472">Membrane</keyword>
<feature type="transmembrane region" description="Helical" evidence="10">
    <location>
        <begin position="499"/>
        <end position="520"/>
    </location>
</feature>
<dbReference type="FunFam" id="1.10.510.10:FF:000021">
    <property type="entry name" value="Serine/threonine protein kinase"/>
    <property type="match status" value="1"/>
</dbReference>
<dbReference type="EC" id="2.7.11.1" evidence="1"/>
<evidence type="ECO:0000256" key="4">
    <source>
        <dbReference type="ARBA" id="ARBA00022741"/>
    </source>
</evidence>